<dbReference type="eggNOG" id="ENOG502SE84">
    <property type="taxonomic scope" value="Eukaryota"/>
</dbReference>
<dbReference type="VEuPathDB" id="FungiDB:MELLADRAFT_93521"/>
<dbReference type="EMBL" id="GL883094">
    <property type="protein sequence ID" value="EGG10522.1"/>
    <property type="molecule type" value="Genomic_DNA"/>
</dbReference>
<dbReference type="AlphaFoldDB" id="F4RAQ2"/>
<keyword evidence="3" id="KW-1185">Reference proteome</keyword>
<proteinExistence type="predicted"/>
<name>F4RAQ2_MELLP</name>
<dbReference type="RefSeq" id="XP_007405991.1">
    <property type="nucleotide sequence ID" value="XM_007405929.1"/>
</dbReference>
<evidence type="ECO:0000313" key="3">
    <source>
        <dbReference type="Proteomes" id="UP000001072"/>
    </source>
</evidence>
<organism evidence="3">
    <name type="scientific">Melampsora larici-populina (strain 98AG31 / pathotype 3-4-7)</name>
    <name type="common">Poplar leaf rust fungus</name>
    <dbReference type="NCBI Taxonomy" id="747676"/>
    <lineage>
        <taxon>Eukaryota</taxon>
        <taxon>Fungi</taxon>
        <taxon>Dikarya</taxon>
        <taxon>Basidiomycota</taxon>
        <taxon>Pucciniomycotina</taxon>
        <taxon>Pucciniomycetes</taxon>
        <taxon>Pucciniales</taxon>
        <taxon>Melampsoraceae</taxon>
        <taxon>Melampsora</taxon>
    </lineage>
</organism>
<dbReference type="InParanoid" id="F4RAQ2"/>
<evidence type="ECO:0000256" key="1">
    <source>
        <dbReference type="SAM" id="MobiDB-lite"/>
    </source>
</evidence>
<accession>F4RAQ2</accession>
<dbReference type="GeneID" id="18936601"/>
<dbReference type="HOGENOM" id="CLU_1896689_0_0_1"/>
<sequence>MLKANSEFQQNRQMRTKSTNSRSFSCRIPGFEQPKFWLWENYFQFPYIDSLPNISSTQRKTEFLIQWEPMLGFFTAVKLFAERSGIDLVYVICLISEGLLFNRLTETERSLLLQIWLLHAIVADISPCGSSEFM</sequence>
<dbReference type="Proteomes" id="UP000001072">
    <property type="component" value="Unassembled WGS sequence"/>
</dbReference>
<evidence type="ECO:0000313" key="2">
    <source>
        <dbReference type="EMBL" id="EGG10522.1"/>
    </source>
</evidence>
<feature type="region of interest" description="Disordered" evidence="1">
    <location>
        <begin position="1"/>
        <end position="22"/>
    </location>
</feature>
<dbReference type="KEGG" id="mlr:MELLADRAFT_93521"/>
<gene>
    <name evidence="2" type="ORF">MELLADRAFT_93521</name>
</gene>
<protein>
    <submittedName>
        <fullName evidence="2">Uncharacterized protein</fullName>
    </submittedName>
</protein>
<reference evidence="3" key="1">
    <citation type="journal article" date="2011" name="Proc. Natl. Acad. Sci. U.S.A.">
        <title>Obligate biotrophy features unraveled by the genomic analysis of rust fungi.</title>
        <authorList>
            <person name="Duplessis S."/>
            <person name="Cuomo C.A."/>
            <person name="Lin Y.-C."/>
            <person name="Aerts A."/>
            <person name="Tisserant E."/>
            <person name="Veneault-Fourrey C."/>
            <person name="Joly D.L."/>
            <person name="Hacquard S."/>
            <person name="Amselem J."/>
            <person name="Cantarel B.L."/>
            <person name="Chiu R."/>
            <person name="Coutinho P.M."/>
            <person name="Feau N."/>
            <person name="Field M."/>
            <person name="Frey P."/>
            <person name="Gelhaye E."/>
            <person name="Goldberg J."/>
            <person name="Grabherr M.G."/>
            <person name="Kodira C.D."/>
            <person name="Kohler A."/>
            <person name="Kuees U."/>
            <person name="Lindquist E.A."/>
            <person name="Lucas S.M."/>
            <person name="Mago R."/>
            <person name="Mauceli E."/>
            <person name="Morin E."/>
            <person name="Murat C."/>
            <person name="Pangilinan J.L."/>
            <person name="Park R."/>
            <person name="Pearson M."/>
            <person name="Quesneville H."/>
            <person name="Rouhier N."/>
            <person name="Sakthikumar S."/>
            <person name="Salamov A.A."/>
            <person name="Schmutz J."/>
            <person name="Selles B."/>
            <person name="Shapiro H."/>
            <person name="Tanguay P."/>
            <person name="Tuskan G.A."/>
            <person name="Henrissat B."/>
            <person name="Van de Peer Y."/>
            <person name="Rouze P."/>
            <person name="Ellis J.G."/>
            <person name="Dodds P.N."/>
            <person name="Schein J.E."/>
            <person name="Zhong S."/>
            <person name="Hamelin R.C."/>
            <person name="Grigoriev I.V."/>
            <person name="Szabo L.J."/>
            <person name="Martin F."/>
        </authorList>
    </citation>
    <scope>NUCLEOTIDE SEQUENCE [LARGE SCALE GENOMIC DNA]</scope>
    <source>
        <strain evidence="3">98AG31 / pathotype 3-4-7</strain>
    </source>
</reference>